<dbReference type="InterPro" id="IPR049886">
    <property type="entry name" value="CFI_box_CTERM_dom"/>
</dbReference>
<gene>
    <name evidence="1" type="ORF">WMO62_01250</name>
</gene>
<dbReference type="EMBL" id="JBBMFC010000002">
    <property type="protein sequence ID" value="MEQ2577464.1"/>
    <property type="molecule type" value="Genomic_DNA"/>
</dbReference>
<evidence type="ECO:0000313" key="2">
    <source>
        <dbReference type="Proteomes" id="UP001470288"/>
    </source>
</evidence>
<keyword evidence="2" id="KW-1185">Reference proteome</keyword>
<protein>
    <submittedName>
        <fullName evidence="1">CFI-box-CTERM domain-containing protein</fullName>
    </submittedName>
</protein>
<organism evidence="1 2">
    <name type="scientific">Hominiventricola aquisgranensis</name>
    <dbReference type="NCBI Taxonomy" id="3133164"/>
    <lineage>
        <taxon>Bacteria</taxon>
        <taxon>Bacillati</taxon>
        <taxon>Bacillota</taxon>
        <taxon>Clostridia</taxon>
        <taxon>Lachnospirales</taxon>
        <taxon>Lachnospiraceae</taxon>
        <taxon>Hominiventricola</taxon>
    </lineage>
</organism>
<name>A0ABV1HX11_9FIRM</name>
<dbReference type="NCBIfam" id="NF041770">
    <property type="entry name" value="CFI_box_CTERM"/>
    <property type="match status" value="1"/>
</dbReference>
<sequence>MFKEGICPCCHEKIQVPEDRDQIICMFCGKEISVEEALEKQKSKIRKVSQEEYDQYMDTAKAVLEKLIRECDNPMQNFRKNLYEGAFNDFCSINRPLFEAVDMICGNAEDADGVTTELTDHLINAAKEELAGVKFKGHKNQKQMDYNFLLSIYLVPSAVKYPGEYSEQFADHLLADWNQAFGTNLGKATYEGIAGGFRRKLCYVTTAVCEGLGKGTDCYELNVLKRYRDEYLEHAKGGHELVEEYYDIAPTIVKRMEKEADKEQIYRALYEDYLMPCIRKIEAQEYEECRDLYESMVETLKVKYLM</sequence>
<proteinExistence type="predicted"/>
<reference evidence="1 2" key="1">
    <citation type="submission" date="2024-03" db="EMBL/GenBank/DDBJ databases">
        <title>Human intestinal bacterial collection.</title>
        <authorList>
            <person name="Pauvert C."/>
            <person name="Hitch T.C.A."/>
            <person name="Clavel T."/>
        </authorList>
    </citation>
    <scope>NUCLEOTIDE SEQUENCE [LARGE SCALE GENOMIC DNA]</scope>
    <source>
        <strain evidence="1 2">CLA-AA-H78B</strain>
    </source>
</reference>
<accession>A0ABV1HX11</accession>
<comment type="caution">
    <text evidence="1">The sequence shown here is derived from an EMBL/GenBank/DDBJ whole genome shotgun (WGS) entry which is preliminary data.</text>
</comment>
<dbReference type="RefSeq" id="WP_117497896.1">
    <property type="nucleotide sequence ID" value="NZ_JBBMFC010000002.1"/>
</dbReference>
<dbReference type="Proteomes" id="UP001470288">
    <property type="component" value="Unassembled WGS sequence"/>
</dbReference>
<evidence type="ECO:0000313" key="1">
    <source>
        <dbReference type="EMBL" id="MEQ2577464.1"/>
    </source>
</evidence>